<keyword evidence="1" id="KW-0597">Phosphoprotein</keyword>
<dbReference type="InterPro" id="IPR000253">
    <property type="entry name" value="FHA_dom"/>
</dbReference>
<feature type="compositionally biased region" description="Low complexity" evidence="2">
    <location>
        <begin position="104"/>
        <end position="114"/>
    </location>
</feature>
<protein>
    <submittedName>
        <fullName evidence="4">FHA domain-containing protein</fullName>
    </submittedName>
</protein>
<feature type="compositionally biased region" description="Gly residues" evidence="2">
    <location>
        <begin position="313"/>
        <end position="334"/>
    </location>
</feature>
<dbReference type="Pfam" id="PF00498">
    <property type="entry name" value="FHA"/>
    <property type="match status" value="1"/>
</dbReference>
<feature type="compositionally biased region" description="Low complexity" evidence="2">
    <location>
        <begin position="50"/>
        <end position="61"/>
    </location>
</feature>
<feature type="compositionally biased region" description="Gly residues" evidence="2">
    <location>
        <begin position="240"/>
        <end position="254"/>
    </location>
</feature>
<evidence type="ECO:0000259" key="3">
    <source>
        <dbReference type="PROSITE" id="PS50006"/>
    </source>
</evidence>
<dbReference type="SUPFAM" id="SSF49879">
    <property type="entry name" value="SMAD/FHA domain"/>
    <property type="match status" value="1"/>
</dbReference>
<sequence>MPTCPNGHQSGSDDWCEVCGHRMAGAVPPPPPPPPPGGYGFPPPQGGPAGARPPAAPGGEPELCPQCRTPREGGAPFCEECRWNFLTNTATSYTPAAPRPSTPSTPRFQPPSSTYGSGDGFEYQGSRPSQVNRPAEPIPSFGSEPSGPTPFDRGTPPAPPANPGPPAPPAFGNEGRPSPFGGGQGGPSRPNPFGGDRGGPAGGPSGPGQGPGQGQGGGYGYPQPGADQTPSAFDRPGRNQGQGPGGQDQSGGYGYPQPGGTQAPPAFNRPGQGPGGPAGGPSVPGQGPGNQGQGGGYGYPQPGADQTPPSFGGDRGPGQGPGGFGNGPGQGPGGPAVPTPFGTDPSRPVPPPPGPTPPAGPGGQGGPGGAPQAFSPSGPPAPPAFPRETGRPPAGGPGGPGSGPSFGGGEDDWVISPPSSTGPSAPGQGGGYGYPQPGSAQAPAGPGFQKAPAGPAFPDAPGQGTWTATIGPDREYFMAMMQRSGPEATGLNLPAYSPEQQRTLTGDQVTIGRRRHSTGDTPDIDLAVPPEDPGVSHQHAMLVQQPDGSWAVVDQNSTNGTTVNMSEEPIQPFVPVPLRDGDRVHVGAWTTITVRRS</sequence>
<dbReference type="AlphaFoldDB" id="A0A1H4VWP9"/>
<dbReference type="EMBL" id="FNTD01000004">
    <property type="protein sequence ID" value="SEC85290.1"/>
    <property type="molecule type" value="Genomic_DNA"/>
</dbReference>
<feature type="region of interest" description="Disordered" evidence="2">
    <location>
        <begin position="91"/>
        <end position="460"/>
    </location>
</feature>
<name>A0A1H4VWP9_9ACTN</name>
<evidence type="ECO:0000313" key="5">
    <source>
        <dbReference type="Proteomes" id="UP000182375"/>
    </source>
</evidence>
<dbReference type="PROSITE" id="PS50006">
    <property type="entry name" value="FHA_DOMAIN"/>
    <property type="match status" value="1"/>
</dbReference>
<dbReference type="Proteomes" id="UP000182375">
    <property type="component" value="Unassembled WGS sequence"/>
</dbReference>
<proteinExistence type="predicted"/>
<dbReference type="PANTHER" id="PTHR23308">
    <property type="entry name" value="NUCLEAR INHIBITOR OF PROTEIN PHOSPHATASE-1"/>
    <property type="match status" value="1"/>
</dbReference>
<feature type="domain" description="FHA" evidence="3">
    <location>
        <begin position="509"/>
        <end position="568"/>
    </location>
</feature>
<evidence type="ECO:0000313" key="4">
    <source>
        <dbReference type="EMBL" id="SEC85290.1"/>
    </source>
</evidence>
<feature type="compositionally biased region" description="Gly residues" evidence="2">
    <location>
        <begin position="396"/>
        <end position="408"/>
    </location>
</feature>
<feature type="compositionally biased region" description="Low complexity" evidence="2">
    <location>
        <begin position="416"/>
        <end position="426"/>
    </location>
</feature>
<dbReference type="CDD" id="cd00060">
    <property type="entry name" value="FHA"/>
    <property type="match status" value="1"/>
</dbReference>
<feature type="compositionally biased region" description="Gly residues" evidence="2">
    <location>
        <begin position="195"/>
        <end position="220"/>
    </location>
</feature>
<organism evidence="4 5">
    <name type="scientific">Streptomyces misionensis</name>
    <dbReference type="NCBI Taxonomy" id="67331"/>
    <lineage>
        <taxon>Bacteria</taxon>
        <taxon>Bacillati</taxon>
        <taxon>Actinomycetota</taxon>
        <taxon>Actinomycetes</taxon>
        <taxon>Kitasatosporales</taxon>
        <taxon>Streptomycetaceae</taxon>
        <taxon>Streptomyces</taxon>
    </lineage>
</organism>
<feature type="compositionally biased region" description="Pro residues" evidence="2">
    <location>
        <begin position="347"/>
        <end position="360"/>
    </location>
</feature>
<dbReference type="RefSeq" id="WP_074992317.1">
    <property type="nucleotide sequence ID" value="NZ_FNTD01000004.1"/>
</dbReference>
<gene>
    <name evidence="4" type="ORF">SAMN04490357_3078</name>
</gene>
<dbReference type="GeneID" id="95512224"/>
<feature type="compositionally biased region" description="Low complexity" evidence="2">
    <location>
        <begin position="434"/>
        <end position="460"/>
    </location>
</feature>
<accession>A0A1H4VWP9</accession>
<feature type="compositionally biased region" description="Gly residues" evidence="2">
    <location>
        <begin position="286"/>
        <end position="298"/>
    </location>
</feature>
<dbReference type="InterPro" id="IPR050923">
    <property type="entry name" value="Cell_Proc_Reg/RNA_Proc"/>
</dbReference>
<dbReference type="Gene3D" id="2.60.200.20">
    <property type="match status" value="1"/>
</dbReference>
<reference evidence="4 5" key="1">
    <citation type="submission" date="2016-10" db="EMBL/GenBank/DDBJ databases">
        <authorList>
            <person name="de Groot N.N."/>
        </authorList>
    </citation>
    <scope>NUCLEOTIDE SEQUENCE [LARGE SCALE GENOMIC DNA]</scope>
    <source>
        <strain evidence="4 5">DSM 40306</strain>
    </source>
</reference>
<dbReference type="STRING" id="67331.SAMN04490357_3078"/>
<feature type="compositionally biased region" description="Pro residues" evidence="2">
    <location>
        <begin position="27"/>
        <end position="46"/>
    </location>
</feature>
<evidence type="ECO:0000256" key="2">
    <source>
        <dbReference type="SAM" id="MobiDB-lite"/>
    </source>
</evidence>
<feature type="compositionally biased region" description="Low complexity" evidence="2">
    <location>
        <begin position="255"/>
        <end position="265"/>
    </location>
</feature>
<dbReference type="InterPro" id="IPR008984">
    <property type="entry name" value="SMAD_FHA_dom_sf"/>
</dbReference>
<feature type="region of interest" description="Disordered" evidence="2">
    <location>
        <begin position="21"/>
        <end position="69"/>
    </location>
</feature>
<feature type="compositionally biased region" description="Pro residues" evidence="2">
    <location>
        <begin position="156"/>
        <end position="169"/>
    </location>
</feature>
<evidence type="ECO:0000256" key="1">
    <source>
        <dbReference type="ARBA" id="ARBA00022553"/>
    </source>
</evidence>